<dbReference type="EMBL" id="AYKQ01000009">
    <property type="protein sequence ID" value="EWH32288.1"/>
    <property type="molecule type" value="Genomic_DNA"/>
</dbReference>
<dbReference type="AlphaFoldDB" id="W7S6F7"/>
<keyword evidence="2" id="KW-0812">Transmembrane</keyword>
<comment type="caution">
    <text evidence="4">The sequence shown here is derived from an EMBL/GenBank/DDBJ whole genome shotgun (WGS) entry which is preliminary data.</text>
</comment>
<dbReference type="Pfam" id="PF01497">
    <property type="entry name" value="Peripla_BP_2"/>
    <property type="match status" value="1"/>
</dbReference>
<feature type="domain" description="Fe/B12 periplasmic-binding" evidence="3">
    <location>
        <begin position="111"/>
        <end position="377"/>
    </location>
</feature>
<proteinExistence type="inferred from homology"/>
<evidence type="ECO:0000256" key="1">
    <source>
        <dbReference type="ARBA" id="ARBA00008814"/>
    </source>
</evidence>
<comment type="similarity">
    <text evidence="1">Belongs to the bacterial solute-binding protein 8 family.</text>
</comment>
<dbReference type="PANTHER" id="PTHR30535">
    <property type="entry name" value="VITAMIN B12-BINDING PROTEIN"/>
    <property type="match status" value="1"/>
</dbReference>
<organism evidence="4 5">
    <name type="scientific">Lysinibacillus sphaericus CBAM5</name>
    <dbReference type="NCBI Taxonomy" id="1400869"/>
    <lineage>
        <taxon>Bacteria</taxon>
        <taxon>Bacillati</taxon>
        <taxon>Bacillota</taxon>
        <taxon>Bacilli</taxon>
        <taxon>Bacillales</taxon>
        <taxon>Bacillaceae</taxon>
        <taxon>Lysinibacillus</taxon>
    </lineage>
</organism>
<accession>W7S6F7</accession>
<evidence type="ECO:0000313" key="5">
    <source>
        <dbReference type="Proteomes" id="UP000023555"/>
    </source>
</evidence>
<evidence type="ECO:0000256" key="2">
    <source>
        <dbReference type="SAM" id="Phobius"/>
    </source>
</evidence>
<dbReference type="CDD" id="cd01148">
    <property type="entry name" value="TroA_a"/>
    <property type="match status" value="1"/>
</dbReference>
<reference evidence="4 5" key="1">
    <citation type="journal article" date="2015" name="Stand. Genomic Sci.">
        <title>Genome sequence and description of the mosquitocidal and heavy metal tolerant strain Lysinibacillus sphaericus CBAM5.</title>
        <authorList>
            <person name="Pena-Montenegro T.D."/>
            <person name="Lozano L."/>
            <person name="Dussan J."/>
        </authorList>
    </citation>
    <scope>NUCLEOTIDE SEQUENCE [LARGE SCALE GENOMIC DNA]</scope>
    <source>
        <strain evidence="4">CBAM5</strain>
    </source>
</reference>
<dbReference type="HOGENOM" id="CLU_038034_7_2_9"/>
<keyword evidence="2" id="KW-1133">Transmembrane helix</keyword>
<feature type="transmembrane region" description="Helical" evidence="2">
    <location>
        <begin position="52"/>
        <end position="68"/>
    </location>
</feature>
<name>W7S6F7_LYSSH</name>
<dbReference type="PROSITE" id="PS50983">
    <property type="entry name" value="FE_B12_PBP"/>
    <property type="match status" value="1"/>
</dbReference>
<evidence type="ECO:0000313" key="4">
    <source>
        <dbReference type="EMBL" id="EWH32288.1"/>
    </source>
</evidence>
<evidence type="ECO:0000259" key="3">
    <source>
        <dbReference type="PROSITE" id="PS50983"/>
    </source>
</evidence>
<dbReference type="SUPFAM" id="SSF53807">
    <property type="entry name" value="Helical backbone' metal receptor"/>
    <property type="match status" value="1"/>
</dbReference>
<dbReference type="Proteomes" id="UP000023555">
    <property type="component" value="Unassembled WGS sequence"/>
</dbReference>
<keyword evidence="2" id="KW-0472">Membrane</keyword>
<protein>
    <submittedName>
        <fullName evidence="4">Iron ABC transporter substrate-binding protein</fullName>
    </submittedName>
</protein>
<dbReference type="InterPro" id="IPR050902">
    <property type="entry name" value="ABC_Transporter_SBP"/>
</dbReference>
<gene>
    <name evidence="4" type="ORF">P799_09005</name>
</gene>
<dbReference type="InterPro" id="IPR002491">
    <property type="entry name" value="ABC_transptr_periplasmic_BD"/>
</dbReference>
<dbReference type="Gene3D" id="3.40.50.1980">
    <property type="entry name" value="Nitrogenase molybdenum iron protein domain"/>
    <property type="match status" value="2"/>
</dbReference>
<dbReference type="PANTHER" id="PTHR30535:SF7">
    <property type="entry name" value="IRON(III) DICITRATE-BINDING PROTEIN"/>
    <property type="match status" value="1"/>
</dbReference>
<sequence length="378" mass="42180">MIKVTIPFFHYATLLATRGFFYALPMILVAKKSLISFYIYDNKGEKDMKKWRSIWLVMLIALIAVLGACGTKDKPESATQTEKVEPSEATTTEVIIKNNGTTQTYKEAPTKAISLNQHVTEIMLALGLEDSMVGTAYLDDEIYEPLQAAYDKVPVLSDQYPTKEQVIDAGADFLYAGWKSGFGEKGVGTPEELEELGIHTYLHTASNMTKPTLEDIFTDIRHIAEIFRVEDRGEAYIEQMTKDVEEVQAKLPKDRENLRVLVFDSGEKDVFTAGQNFMNELVTIAGGQNIFGDVESGWTTVSKEDAVDRNPEVVVIIDYGETTAEQKINFLKNDPALKEMEAVKNDRFVILPLSAASEGVRAAEAIQILAKGFYPENF</sequence>